<proteinExistence type="inferred from homology"/>
<evidence type="ECO:0000313" key="5">
    <source>
        <dbReference type="Proteomes" id="UP000705230"/>
    </source>
</evidence>
<reference evidence="4" key="1">
    <citation type="submission" date="2020-10" db="EMBL/GenBank/DDBJ databases">
        <title>Microbiome of the Black Sea water column analyzed by genome centric metagenomics.</title>
        <authorList>
            <person name="Cabello-Yeves P.J."/>
            <person name="Callieri C."/>
            <person name="Picazo A."/>
            <person name="Mehrshad M."/>
            <person name="Haro-Moreno J.M."/>
            <person name="Roda-Garcia J."/>
            <person name="Dzembekova N."/>
            <person name="Slabakova V."/>
            <person name="Slabakova N."/>
            <person name="Moncheva S."/>
            <person name="Rodriguez-Valera F."/>
        </authorList>
    </citation>
    <scope>NUCLEOTIDE SEQUENCE</scope>
    <source>
        <strain evidence="4">BS30m-G43</strain>
    </source>
</reference>
<gene>
    <name evidence="4" type="ORF">ISR29_00235</name>
</gene>
<name>A0A937J6G9_9GAMM</name>
<dbReference type="PIRSF" id="PIRSF016184">
    <property type="entry name" value="PhzC_PhzF"/>
    <property type="match status" value="1"/>
</dbReference>
<accession>A0A937J6G9</accession>
<sequence>MRLELFQVDSFTNKIFEGNPAGVIFSEFLPNEVMQKIALENNLSETAFVYEEGNDYRIKWFSPLMEIDLCGHATLAAAHIYFTEINRDADSITFISSKNGSLEVTRKNNYLYLNFPVDQYAPISIDDDLINMIGETPIEAFKGRDDIMCIFEDESIIYNIEPNKSLLKLFPVRGLIVSAKSLDYDFVSRCFFPITGVDEDPVTGSAHTTLTPYWAKQLGKDSLLAKQVSSRGGELKCVLEGDRVIIGGEAVTYLKGFITI</sequence>
<dbReference type="AlphaFoldDB" id="A0A937J6G9"/>
<dbReference type="GO" id="GO:0005737">
    <property type="term" value="C:cytoplasm"/>
    <property type="evidence" value="ECO:0007669"/>
    <property type="project" value="TreeGrafter"/>
</dbReference>
<dbReference type="Proteomes" id="UP000705230">
    <property type="component" value="Unassembled WGS sequence"/>
</dbReference>
<dbReference type="SUPFAM" id="SSF54506">
    <property type="entry name" value="Diaminopimelate epimerase-like"/>
    <property type="match status" value="1"/>
</dbReference>
<dbReference type="Gene3D" id="3.10.310.10">
    <property type="entry name" value="Diaminopimelate Epimerase, Chain A, domain 1"/>
    <property type="match status" value="2"/>
</dbReference>
<evidence type="ECO:0000256" key="3">
    <source>
        <dbReference type="PIRSR" id="PIRSR016184-1"/>
    </source>
</evidence>
<dbReference type="GO" id="GO:0016853">
    <property type="term" value="F:isomerase activity"/>
    <property type="evidence" value="ECO:0007669"/>
    <property type="project" value="UniProtKB-KW"/>
</dbReference>
<organism evidence="4 5">
    <name type="scientific">SAR86 cluster bacterium</name>
    <dbReference type="NCBI Taxonomy" id="2030880"/>
    <lineage>
        <taxon>Bacteria</taxon>
        <taxon>Pseudomonadati</taxon>
        <taxon>Pseudomonadota</taxon>
        <taxon>Gammaproteobacteria</taxon>
        <taxon>SAR86 cluster</taxon>
    </lineage>
</organism>
<comment type="similarity">
    <text evidence="1">Belongs to the PhzF family.</text>
</comment>
<dbReference type="Pfam" id="PF02567">
    <property type="entry name" value="PhzC-PhzF"/>
    <property type="match status" value="1"/>
</dbReference>
<dbReference type="PANTHER" id="PTHR13774:SF17">
    <property type="entry name" value="PHENAZINE BIOSYNTHESIS-LIKE DOMAIN-CONTAINING PROTEIN"/>
    <property type="match status" value="1"/>
</dbReference>
<keyword evidence="2" id="KW-0413">Isomerase</keyword>
<feature type="active site" evidence="3">
    <location>
        <position position="45"/>
    </location>
</feature>
<dbReference type="PANTHER" id="PTHR13774">
    <property type="entry name" value="PHENAZINE BIOSYNTHESIS PROTEIN"/>
    <property type="match status" value="1"/>
</dbReference>
<dbReference type="EMBL" id="JADHSG010000001">
    <property type="protein sequence ID" value="MBL6902615.1"/>
    <property type="molecule type" value="Genomic_DNA"/>
</dbReference>
<evidence type="ECO:0000256" key="1">
    <source>
        <dbReference type="ARBA" id="ARBA00008270"/>
    </source>
</evidence>
<dbReference type="NCBIfam" id="TIGR00654">
    <property type="entry name" value="PhzF_family"/>
    <property type="match status" value="1"/>
</dbReference>
<evidence type="ECO:0000313" key="4">
    <source>
        <dbReference type="EMBL" id="MBL6902615.1"/>
    </source>
</evidence>
<comment type="caution">
    <text evidence="4">The sequence shown here is derived from an EMBL/GenBank/DDBJ whole genome shotgun (WGS) entry which is preliminary data.</text>
</comment>
<evidence type="ECO:0000256" key="2">
    <source>
        <dbReference type="ARBA" id="ARBA00023235"/>
    </source>
</evidence>
<dbReference type="InterPro" id="IPR003719">
    <property type="entry name" value="Phenazine_PhzF-like"/>
</dbReference>
<protein>
    <submittedName>
        <fullName evidence="4">PhzF family phenazine biosynthesis protein</fullName>
    </submittedName>
</protein>